<dbReference type="Gene3D" id="1.20.120.620">
    <property type="entry name" value="Backbone structure of the membrane domain of e. Coli histidine kinase receptor kdpd"/>
    <property type="match status" value="1"/>
</dbReference>
<dbReference type="SMART" id="SM00388">
    <property type="entry name" value="HisKA"/>
    <property type="match status" value="1"/>
</dbReference>
<feature type="transmembrane region" description="Helical" evidence="17">
    <location>
        <begin position="12"/>
        <end position="28"/>
    </location>
</feature>
<dbReference type="EC" id="2.7.13.3" evidence="4"/>
<dbReference type="SMART" id="SM00086">
    <property type="entry name" value="PAC"/>
    <property type="match status" value="5"/>
</dbReference>
<evidence type="ECO:0000256" key="11">
    <source>
        <dbReference type="ARBA" id="ARBA00022989"/>
    </source>
</evidence>
<dbReference type="CDD" id="cd16922">
    <property type="entry name" value="HATPase_EvgS-ArcB-TorS-like"/>
    <property type="match status" value="1"/>
</dbReference>
<evidence type="ECO:0000256" key="3">
    <source>
        <dbReference type="ARBA" id="ARBA00006402"/>
    </source>
</evidence>
<evidence type="ECO:0000259" key="20">
    <source>
        <dbReference type="PROSITE" id="PS50112"/>
    </source>
</evidence>
<feature type="domain" description="PAC" evidence="21">
    <location>
        <begin position="725"/>
        <end position="783"/>
    </location>
</feature>
<comment type="subcellular location">
    <subcellularLocation>
        <location evidence="2">Membrane</location>
        <topology evidence="2">Multi-pass membrane protein</topology>
    </subcellularLocation>
</comment>
<organism evidence="22 23">
    <name type="scientific">Mojavia pulchra JT2-VF2</name>
    <dbReference type="NCBI Taxonomy" id="287848"/>
    <lineage>
        <taxon>Bacteria</taxon>
        <taxon>Bacillati</taxon>
        <taxon>Cyanobacteriota</taxon>
        <taxon>Cyanophyceae</taxon>
        <taxon>Nostocales</taxon>
        <taxon>Nostocaceae</taxon>
    </lineage>
</organism>
<name>A0A951Q4K1_9NOST</name>
<dbReference type="PROSITE" id="PS50109">
    <property type="entry name" value="HIS_KIN"/>
    <property type="match status" value="1"/>
</dbReference>
<keyword evidence="10" id="KW-0067">ATP-binding</keyword>
<keyword evidence="5 15" id="KW-0597">Phosphoprotein</keyword>
<feature type="domain" description="PAC" evidence="21">
    <location>
        <begin position="474"/>
        <end position="526"/>
    </location>
</feature>
<dbReference type="FunFam" id="1.10.287.130:FF:000004">
    <property type="entry name" value="Ethylene receptor 1"/>
    <property type="match status" value="1"/>
</dbReference>
<dbReference type="CDD" id="cd17580">
    <property type="entry name" value="REC_2_DhkD-like"/>
    <property type="match status" value="1"/>
</dbReference>
<keyword evidence="8" id="KW-0547">Nucleotide-binding</keyword>
<dbReference type="Pfam" id="PF08447">
    <property type="entry name" value="PAS_3"/>
    <property type="match status" value="2"/>
</dbReference>
<feature type="domain" description="PAS" evidence="20">
    <location>
        <begin position="527"/>
        <end position="569"/>
    </location>
</feature>
<feature type="domain" description="Histidine kinase" evidence="18">
    <location>
        <begin position="808"/>
        <end position="1026"/>
    </location>
</feature>
<feature type="domain" description="PAS" evidence="20">
    <location>
        <begin position="648"/>
        <end position="727"/>
    </location>
</feature>
<comment type="catalytic activity">
    <reaction evidence="1">
        <text>ATP + protein L-histidine = ADP + protein N-phospho-L-histidine.</text>
        <dbReference type="EC" id="2.7.13.3"/>
    </reaction>
</comment>
<dbReference type="Pfam" id="PF00512">
    <property type="entry name" value="HisKA"/>
    <property type="match status" value="1"/>
</dbReference>
<dbReference type="InterPro" id="IPR038318">
    <property type="entry name" value="KdpD_sf"/>
</dbReference>
<reference evidence="22" key="2">
    <citation type="journal article" date="2022" name="Microbiol. Resour. Announc.">
        <title>Metagenome Sequencing to Explore Phylogenomics of Terrestrial Cyanobacteria.</title>
        <authorList>
            <person name="Ward R.D."/>
            <person name="Stajich J.E."/>
            <person name="Johansen J.R."/>
            <person name="Huntemann M."/>
            <person name="Clum A."/>
            <person name="Foster B."/>
            <person name="Foster B."/>
            <person name="Roux S."/>
            <person name="Palaniappan K."/>
            <person name="Varghese N."/>
            <person name="Mukherjee S."/>
            <person name="Reddy T.B.K."/>
            <person name="Daum C."/>
            <person name="Copeland A."/>
            <person name="Chen I.A."/>
            <person name="Ivanova N.N."/>
            <person name="Kyrpides N.C."/>
            <person name="Shapiro N."/>
            <person name="Eloe-Fadrosh E.A."/>
            <person name="Pietrasiak N."/>
        </authorList>
    </citation>
    <scope>NUCLEOTIDE SEQUENCE</scope>
    <source>
        <strain evidence="22">JT2-VF2</strain>
    </source>
</reference>
<dbReference type="InterPro" id="IPR025201">
    <property type="entry name" value="KdpD_TM"/>
</dbReference>
<comment type="caution">
    <text evidence="22">The sequence shown here is derived from an EMBL/GenBank/DDBJ whole genome shotgun (WGS) entry which is preliminary data.</text>
</comment>
<dbReference type="FunFam" id="3.30.565.10:FF:000010">
    <property type="entry name" value="Sensor histidine kinase RcsC"/>
    <property type="match status" value="1"/>
</dbReference>
<evidence type="ECO:0000256" key="13">
    <source>
        <dbReference type="ARBA" id="ARBA00023136"/>
    </source>
</evidence>
<evidence type="ECO:0000259" key="19">
    <source>
        <dbReference type="PROSITE" id="PS50110"/>
    </source>
</evidence>
<evidence type="ECO:0000256" key="10">
    <source>
        <dbReference type="ARBA" id="ARBA00022840"/>
    </source>
</evidence>
<evidence type="ECO:0000313" key="22">
    <source>
        <dbReference type="EMBL" id="MBW4565929.1"/>
    </source>
</evidence>
<dbReference type="InterPro" id="IPR011006">
    <property type="entry name" value="CheY-like_superfamily"/>
</dbReference>
<dbReference type="InterPro" id="IPR052162">
    <property type="entry name" value="Sensor_kinase/Photoreceptor"/>
</dbReference>
<dbReference type="NCBIfam" id="TIGR00229">
    <property type="entry name" value="sensory_box"/>
    <property type="match status" value="4"/>
</dbReference>
<keyword evidence="12" id="KW-0902">Two-component regulatory system</keyword>
<keyword evidence="6" id="KW-0808">Transferase</keyword>
<dbReference type="InterPro" id="IPR003661">
    <property type="entry name" value="HisK_dim/P_dom"/>
</dbReference>
<gene>
    <name evidence="22" type="ORF">KME32_33580</name>
</gene>
<feature type="domain" description="PAS" evidence="20">
    <location>
        <begin position="401"/>
        <end position="460"/>
    </location>
</feature>
<dbReference type="FunFam" id="3.30.450.20:FF:000099">
    <property type="entry name" value="Sensory box sensor histidine kinase"/>
    <property type="match status" value="2"/>
</dbReference>
<feature type="transmembrane region" description="Helical" evidence="17">
    <location>
        <begin position="86"/>
        <end position="107"/>
    </location>
</feature>
<evidence type="ECO:0000256" key="9">
    <source>
        <dbReference type="ARBA" id="ARBA00022777"/>
    </source>
</evidence>
<accession>A0A951Q4K1</accession>
<dbReference type="InterPro" id="IPR000014">
    <property type="entry name" value="PAS"/>
</dbReference>
<keyword evidence="9" id="KW-0418">Kinase</keyword>
<dbReference type="SUPFAM" id="SSF47384">
    <property type="entry name" value="Homodimeric domain of signal transducing histidine kinase"/>
    <property type="match status" value="1"/>
</dbReference>
<reference evidence="22" key="1">
    <citation type="submission" date="2021-05" db="EMBL/GenBank/DDBJ databases">
        <authorList>
            <person name="Pietrasiak N."/>
            <person name="Ward R."/>
            <person name="Stajich J.E."/>
            <person name="Kurbessoian T."/>
        </authorList>
    </citation>
    <scope>NUCLEOTIDE SEQUENCE</scope>
    <source>
        <strain evidence="22">JT2-VF2</strain>
    </source>
</reference>
<evidence type="ECO:0000259" key="21">
    <source>
        <dbReference type="PROSITE" id="PS50113"/>
    </source>
</evidence>
<dbReference type="AlphaFoldDB" id="A0A951Q4K1"/>
<feature type="coiled-coil region" evidence="16">
    <location>
        <begin position="774"/>
        <end position="847"/>
    </location>
</feature>
<evidence type="ECO:0000256" key="6">
    <source>
        <dbReference type="ARBA" id="ARBA00022679"/>
    </source>
</evidence>
<keyword evidence="13 17" id="KW-0472">Membrane</keyword>
<dbReference type="CDD" id="cd00130">
    <property type="entry name" value="PAS"/>
    <property type="match status" value="4"/>
</dbReference>
<dbReference type="Gene3D" id="3.30.565.10">
    <property type="entry name" value="Histidine kinase-like ATPase, C-terminal domain"/>
    <property type="match status" value="1"/>
</dbReference>
<dbReference type="Gene3D" id="3.40.50.2300">
    <property type="match status" value="1"/>
</dbReference>
<dbReference type="InterPro" id="IPR003594">
    <property type="entry name" value="HATPase_dom"/>
</dbReference>
<dbReference type="SUPFAM" id="SSF55785">
    <property type="entry name" value="PYP-like sensor domain (PAS domain)"/>
    <property type="match status" value="5"/>
</dbReference>
<dbReference type="InterPro" id="IPR001610">
    <property type="entry name" value="PAC"/>
</dbReference>
<feature type="domain" description="PAC" evidence="21">
    <location>
        <begin position="222"/>
        <end position="274"/>
    </location>
</feature>
<dbReference type="Proteomes" id="UP000715781">
    <property type="component" value="Unassembled WGS sequence"/>
</dbReference>
<evidence type="ECO:0000256" key="7">
    <source>
        <dbReference type="ARBA" id="ARBA00022692"/>
    </source>
</evidence>
<feature type="transmembrane region" description="Helical" evidence="17">
    <location>
        <begin position="58"/>
        <end position="74"/>
    </location>
</feature>
<evidence type="ECO:0000256" key="5">
    <source>
        <dbReference type="ARBA" id="ARBA00022553"/>
    </source>
</evidence>
<evidence type="ECO:0000256" key="15">
    <source>
        <dbReference type="PROSITE-ProRule" id="PRU00169"/>
    </source>
</evidence>
<evidence type="ECO:0000259" key="18">
    <source>
        <dbReference type="PROSITE" id="PS50109"/>
    </source>
</evidence>
<dbReference type="InterPro" id="IPR013655">
    <property type="entry name" value="PAS_fold_3"/>
</dbReference>
<evidence type="ECO:0000256" key="2">
    <source>
        <dbReference type="ARBA" id="ARBA00004141"/>
    </source>
</evidence>
<dbReference type="PROSITE" id="PS50110">
    <property type="entry name" value="RESPONSE_REGULATORY"/>
    <property type="match status" value="1"/>
</dbReference>
<feature type="domain" description="PAC" evidence="21">
    <location>
        <begin position="348"/>
        <end position="400"/>
    </location>
</feature>
<dbReference type="InterPro" id="IPR000700">
    <property type="entry name" value="PAS-assoc_C"/>
</dbReference>
<dbReference type="PANTHER" id="PTHR43304:SF1">
    <property type="entry name" value="PAC DOMAIN-CONTAINING PROTEIN"/>
    <property type="match status" value="1"/>
</dbReference>
<dbReference type="InterPro" id="IPR035965">
    <property type="entry name" value="PAS-like_dom_sf"/>
</dbReference>
<dbReference type="Gene3D" id="3.30.450.20">
    <property type="entry name" value="PAS domain"/>
    <property type="match status" value="5"/>
</dbReference>
<evidence type="ECO:0000256" key="17">
    <source>
        <dbReference type="SAM" id="Phobius"/>
    </source>
</evidence>
<dbReference type="PANTHER" id="PTHR43304">
    <property type="entry name" value="PHYTOCHROME-LIKE PROTEIN CPH1"/>
    <property type="match status" value="1"/>
</dbReference>
<dbReference type="SUPFAM" id="SSF55874">
    <property type="entry name" value="ATPase domain of HSP90 chaperone/DNA topoisomerase II/histidine kinase"/>
    <property type="match status" value="1"/>
</dbReference>
<feature type="domain" description="Response regulatory" evidence="19">
    <location>
        <begin position="1048"/>
        <end position="1166"/>
    </location>
</feature>
<keyword evidence="11 17" id="KW-1133">Transmembrane helix</keyword>
<dbReference type="SMART" id="SM00448">
    <property type="entry name" value="REC"/>
    <property type="match status" value="1"/>
</dbReference>
<feature type="domain" description="PAC" evidence="21">
    <location>
        <begin position="602"/>
        <end position="654"/>
    </location>
</feature>
<dbReference type="GO" id="GO:0005524">
    <property type="term" value="F:ATP binding"/>
    <property type="evidence" value="ECO:0007669"/>
    <property type="project" value="UniProtKB-KW"/>
</dbReference>
<feature type="domain" description="PAS" evidence="20">
    <location>
        <begin position="275"/>
        <end position="345"/>
    </location>
</feature>
<proteinExistence type="inferred from homology"/>
<keyword evidence="7 17" id="KW-0812">Transmembrane</keyword>
<dbReference type="SMART" id="SM00387">
    <property type="entry name" value="HATPase_c"/>
    <property type="match status" value="1"/>
</dbReference>
<dbReference type="InterPro" id="IPR036097">
    <property type="entry name" value="HisK_dim/P_sf"/>
</dbReference>
<dbReference type="SUPFAM" id="SSF52172">
    <property type="entry name" value="CheY-like"/>
    <property type="match status" value="1"/>
</dbReference>
<dbReference type="PROSITE" id="PS50112">
    <property type="entry name" value="PAS"/>
    <property type="match status" value="4"/>
</dbReference>
<evidence type="ECO:0000256" key="16">
    <source>
        <dbReference type="SAM" id="Coils"/>
    </source>
</evidence>
<evidence type="ECO:0000313" key="23">
    <source>
        <dbReference type="Proteomes" id="UP000715781"/>
    </source>
</evidence>
<dbReference type="Pfam" id="PF13493">
    <property type="entry name" value="DUF4118"/>
    <property type="match status" value="1"/>
</dbReference>
<evidence type="ECO:0000256" key="1">
    <source>
        <dbReference type="ARBA" id="ARBA00000085"/>
    </source>
</evidence>
<dbReference type="EMBL" id="JAHHHN010000052">
    <property type="protein sequence ID" value="MBW4565929.1"/>
    <property type="molecule type" value="Genomic_DNA"/>
</dbReference>
<dbReference type="Gene3D" id="1.10.287.130">
    <property type="match status" value="1"/>
</dbReference>
<dbReference type="GO" id="GO:0000155">
    <property type="term" value="F:phosphorelay sensor kinase activity"/>
    <property type="evidence" value="ECO:0007669"/>
    <property type="project" value="InterPro"/>
</dbReference>
<dbReference type="InterPro" id="IPR005467">
    <property type="entry name" value="His_kinase_dom"/>
</dbReference>
<dbReference type="InterPro" id="IPR004358">
    <property type="entry name" value="Sig_transdc_His_kin-like_C"/>
</dbReference>
<dbReference type="Pfam" id="PF08448">
    <property type="entry name" value="PAS_4"/>
    <property type="match status" value="1"/>
</dbReference>
<dbReference type="InterPro" id="IPR036890">
    <property type="entry name" value="HATPase_C_sf"/>
</dbReference>
<dbReference type="InterPro" id="IPR013656">
    <property type="entry name" value="PAS_4"/>
</dbReference>
<dbReference type="PRINTS" id="PR00344">
    <property type="entry name" value="BCTRLSENSOR"/>
</dbReference>
<comment type="similarity">
    <text evidence="3">In the N-terminal section; belongs to the phytochrome family.</text>
</comment>
<dbReference type="InterPro" id="IPR001789">
    <property type="entry name" value="Sig_transdc_resp-reg_receiver"/>
</dbReference>
<dbReference type="PROSITE" id="PS50113">
    <property type="entry name" value="PAC"/>
    <property type="match status" value="5"/>
</dbReference>
<evidence type="ECO:0000256" key="12">
    <source>
        <dbReference type="ARBA" id="ARBA00023012"/>
    </source>
</evidence>
<dbReference type="Pfam" id="PF02518">
    <property type="entry name" value="HATPase_c"/>
    <property type="match status" value="1"/>
</dbReference>
<dbReference type="SMART" id="SM00091">
    <property type="entry name" value="PAS"/>
    <property type="match status" value="4"/>
</dbReference>
<evidence type="ECO:0000256" key="14">
    <source>
        <dbReference type="ARBA" id="ARBA00074306"/>
    </source>
</evidence>
<sequence>MLNQTQYLKRYGVAILSVMIALLLMLALDPVAQLTNARFLLFFSAVTISAFYGGRSPGIVATLLSAGFAYYYFLEPQYSWNLNQASGLQLALFILEGVLTSLLVGALRATQAQLRKNFHQLEAIQAENQNLTQALQRRVDELQTLFDVIPVNIALAEDPECHVVKVNTAYATLLQIPTDTNVAVTPRAKQSQLPYKFYQNGRKLQGHELPVEYAAKHGVEVRDVEIELVRQDNTVFSLYGNAVPLFDESGQPRGSIGVYTNITERKRAEEALRESEERFRVLADCAPCLIWLNGVEGGCEFVNQAYLNFFGKTLEEVQGNGWQPSLHPDDARQYISAYLEALQERKPFQAQVRAMRADGEYRWLDSYGMPRFSHSGDLLGYVGTSFDITENKQAEEALQRSEAAFRTISNAAPALVWVGSPDGTIIFFNDRWYEFTGQTEAEAVGFGWVEIIHPDDAERILPHWEHCRQTGETYEGEVRYRRHDGEYCWHAFRAFPHRSTDGEIESWYGLSIDISDRKRSETTLRESERRFRRLVESNMFGVAFGDFTGGIHYVNEYFLKMMGYTRKEIEAGQVQWIDITPPEFLPLDEQAMVELRTNGVATPFEKEYIRKDGTRVPILIGAALLDEPYDQQQEIIAFYVDLTERKQTENALRQALQKLNFHVENTPMAVIEWDQEFRLTRWSGAAERLFGWQADEVLGTLLTDLQFVFEEDIEQVAEVLRRLMVGEEFYVFSYNRNYTKRGDVIHCEWYNSSLRDESGRMLSVLSLVLDVTARVQAERDRERILQQEQAAREAAEAANRIKDEFLAVVSHELRSPLNPILGWSKLLRSHQLDQQKTERALEVIERNAQIQAQLINDLLDVSRILRGKFSLDSEPVDLVFTIQAAMETVRLAVEAKSIQIHTQFEPDIGYVAGDAGRLQQVVWNLLTNAVKFTSQGGRVDIQLERVDAQAQIIVRDTGIGIPPDFLPYVFDQFRQESSATTRRFGGLGLGLAIVRYLVELHGGTVQADSLGAGQGATFTVRLPLMLHQQATKQDTKPSESSLNLQGTRILVVDDDDNTREFLAFLLELHGANVIATATATEAITTLTQFKPDVLLSDIGMPDVDGYMLMRQVRALSPQQGGTIPAIALTAYAGEINYQQAMAAGFQRHIPKPIEPQVLIQAIAELRA</sequence>
<evidence type="ECO:0000256" key="8">
    <source>
        <dbReference type="ARBA" id="ARBA00022741"/>
    </source>
</evidence>
<feature type="modified residue" description="4-aspartylphosphate" evidence="15">
    <location>
        <position position="1097"/>
    </location>
</feature>
<dbReference type="Pfam" id="PF13426">
    <property type="entry name" value="PAS_9"/>
    <property type="match status" value="2"/>
</dbReference>
<protein>
    <recommendedName>
        <fullName evidence="14">Circadian input-output histidine kinase CikA</fullName>
        <ecNumber evidence="4">2.7.13.3</ecNumber>
    </recommendedName>
</protein>
<evidence type="ECO:0000256" key="4">
    <source>
        <dbReference type="ARBA" id="ARBA00012438"/>
    </source>
</evidence>
<dbReference type="Pfam" id="PF00072">
    <property type="entry name" value="Response_reg"/>
    <property type="match status" value="1"/>
</dbReference>
<dbReference type="CDD" id="cd00082">
    <property type="entry name" value="HisKA"/>
    <property type="match status" value="1"/>
</dbReference>
<dbReference type="GO" id="GO:0016020">
    <property type="term" value="C:membrane"/>
    <property type="evidence" value="ECO:0007669"/>
    <property type="project" value="UniProtKB-SubCell"/>
</dbReference>
<keyword evidence="16" id="KW-0175">Coiled coil</keyword>